<accession>A0A8W9BC84</accession>
<dbReference type="OrthoDB" id="5984008at2759"/>
<keyword evidence="17" id="KW-1185">Reference proteome</keyword>
<evidence type="ECO:0000256" key="8">
    <source>
        <dbReference type="ARBA" id="ARBA00023136"/>
    </source>
</evidence>
<keyword evidence="7" id="KW-0406">Ion transport</keyword>
<comment type="similarity">
    <text evidence="2">Belongs to the glutamate-gated ion channel (TC 1.A.10.1) family.</text>
</comment>
<evidence type="ECO:0000313" key="17">
    <source>
        <dbReference type="Proteomes" id="UP000092462"/>
    </source>
</evidence>
<feature type="transmembrane region" description="Helical" evidence="13">
    <location>
        <begin position="435"/>
        <end position="456"/>
    </location>
</feature>
<evidence type="ECO:0000256" key="11">
    <source>
        <dbReference type="ARBA" id="ARBA00023286"/>
    </source>
</evidence>
<evidence type="ECO:0000259" key="15">
    <source>
        <dbReference type="SMART" id="SM00918"/>
    </source>
</evidence>
<evidence type="ECO:0000256" key="13">
    <source>
        <dbReference type="SAM" id="Phobius"/>
    </source>
</evidence>
<dbReference type="VEuPathDB" id="VectorBase:PPAPM1_008704"/>
<dbReference type="EnsemblMetazoa" id="PPAI010168-RA">
    <property type="protein sequence ID" value="PPAI010168-PA"/>
    <property type="gene ID" value="PPAI010168"/>
</dbReference>
<dbReference type="SMART" id="SM00918">
    <property type="entry name" value="Lig_chan-Glu_bd"/>
    <property type="match status" value="1"/>
</dbReference>
<dbReference type="RefSeq" id="XP_055703556.1">
    <property type="nucleotide sequence ID" value="XM_055847581.1"/>
</dbReference>
<evidence type="ECO:0000313" key="16">
    <source>
        <dbReference type="EnsemblMetazoa" id="PPAI010168-PA"/>
    </source>
</evidence>
<dbReference type="Gene3D" id="1.10.287.70">
    <property type="match status" value="1"/>
</dbReference>
<keyword evidence="5 13" id="KW-0812">Transmembrane</keyword>
<dbReference type="InterPro" id="IPR019594">
    <property type="entry name" value="Glu/Gly-bd"/>
</dbReference>
<keyword evidence="11" id="KW-1071">Ligand-gated ion channel</keyword>
<keyword evidence="10" id="KW-0325">Glycoprotein</keyword>
<name>A0A8W9BC84_PHLPP</name>
<protein>
    <recommendedName>
        <fullName evidence="15">Ionotropic glutamate receptor L-glutamate and glycine-binding domain-containing protein</fullName>
    </recommendedName>
</protein>
<dbReference type="Proteomes" id="UP000092462">
    <property type="component" value="Unassembled WGS sequence"/>
</dbReference>
<feature type="transmembrane region" description="Helical" evidence="13">
    <location>
        <begin position="363"/>
        <end position="388"/>
    </location>
</feature>
<dbReference type="CTD" id="39269"/>
<dbReference type="SUPFAM" id="SSF53850">
    <property type="entry name" value="Periplasmic binding protein-like II"/>
    <property type="match status" value="1"/>
</dbReference>
<dbReference type="Pfam" id="PF00060">
    <property type="entry name" value="Lig_chan"/>
    <property type="match status" value="1"/>
</dbReference>
<evidence type="ECO:0000256" key="1">
    <source>
        <dbReference type="ARBA" id="ARBA00004651"/>
    </source>
</evidence>
<dbReference type="EMBL" id="AJVK01007783">
    <property type="status" value="NOT_ANNOTATED_CDS"/>
    <property type="molecule type" value="Genomic_DNA"/>
</dbReference>
<feature type="domain" description="Ionotropic glutamate receptor L-glutamate and glycine-binding" evidence="15">
    <location>
        <begin position="240"/>
        <end position="308"/>
    </location>
</feature>
<keyword evidence="3" id="KW-0813">Transport</keyword>
<sequence length="696" mass="80361">MKIFATLLILFLTCEKSECSQEKIVEEFNLHPHLDILTRTIVSKLDPGKCFAIITDNQYYQLLRGPIFATGIEDYPIYLALVNDSEDLLSPNYNTVRMLQEIRKANCGIYVIYLANGIQMERFFRFGDKHRLLSSHAKYIILHDYRLYSTKMLSIWKKIINVIFVKQLHPKKRHNPSNSSSPWFELTTVPFPAPLKNIFVTKRVDYWQDGKFRYRVPLFEDKTKNLNEQLLKAAVLEHVPAVRIHIENQNDSNSGEFFAGVEVEMLKALAKALNFQVDFYKSPNQEIEKWGKFQLNGTFSGLLGEIVSGQSDFAIGDFHYTRYHLTLMDLTIPYDTECLTFLTPEILSDNSWKTLILPFSPEMWIGVCISLLSVGVIFSILSNFYIYIHHKMTPKNSSKKHFRVRNLIFWTNAKREIIMDNQKHKPIQSIRSKDIFDDFSNCILYTYSMILLVSLPRLPKPWAIRLLTGWYYIYCILLVVAYRASMTAILANPVARLTIDTMDQLAKSKLGCGAFISTQAKKFFLTSLDETSQIIGERLDEVISADEAVEKVSKGQYAFYENEHYLRKLRSGRNQEAQILHIMKECVIHMPIALGLQKNSPLKPTADKYVRRMVEMGLEKKWLSDTIEEFASSVEPPPEGAIVNLKKMTAAFVALGLGYFLAALALIGELIYFKTVTQKHPLYDKYNLAKYYEEKK</sequence>
<evidence type="ECO:0000256" key="6">
    <source>
        <dbReference type="ARBA" id="ARBA00022989"/>
    </source>
</evidence>
<keyword evidence="8 13" id="KW-0472">Membrane</keyword>
<feature type="chain" id="PRO_5036472584" description="Ionotropic glutamate receptor L-glutamate and glycine-binding domain-containing protein" evidence="14">
    <location>
        <begin position="20"/>
        <end position="696"/>
    </location>
</feature>
<evidence type="ECO:0000256" key="7">
    <source>
        <dbReference type="ARBA" id="ARBA00023065"/>
    </source>
</evidence>
<organism evidence="16 17">
    <name type="scientific">Phlebotomus papatasi</name>
    <name type="common">Sandfly</name>
    <dbReference type="NCBI Taxonomy" id="29031"/>
    <lineage>
        <taxon>Eukaryota</taxon>
        <taxon>Metazoa</taxon>
        <taxon>Ecdysozoa</taxon>
        <taxon>Arthropoda</taxon>
        <taxon>Hexapoda</taxon>
        <taxon>Insecta</taxon>
        <taxon>Pterygota</taxon>
        <taxon>Neoptera</taxon>
        <taxon>Endopterygota</taxon>
        <taxon>Diptera</taxon>
        <taxon>Nematocera</taxon>
        <taxon>Psychodoidea</taxon>
        <taxon>Psychodidae</taxon>
        <taxon>Phlebotomus</taxon>
        <taxon>Phlebotomus</taxon>
    </lineage>
</organism>
<comment type="subcellular location">
    <subcellularLocation>
        <location evidence="1">Cell membrane</location>
        <topology evidence="1">Multi-pass membrane protein</topology>
    </subcellularLocation>
</comment>
<dbReference type="PANTHER" id="PTHR42643">
    <property type="entry name" value="IONOTROPIC RECEPTOR 20A-RELATED"/>
    <property type="match status" value="1"/>
</dbReference>
<feature type="transmembrane region" description="Helical" evidence="13">
    <location>
        <begin position="462"/>
        <end position="482"/>
    </location>
</feature>
<evidence type="ECO:0000256" key="12">
    <source>
        <dbReference type="ARBA" id="ARBA00023303"/>
    </source>
</evidence>
<dbReference type="Pfam" id="PF10613">
    <property type="entry name" value="Lig_chan-Glu_bd"/>
    <property type="match status" value="1"/>
</dbReference>
<evidence type="ECO:0000256" key="5">
    <source>
        <dbReference type="ARBA" id="ARBA00022692"/>
    </source>
</evidence>
<evidence type="ECO:0000256" key="9">
    <source>
        <dbReference type="ARBA" id="ARBA00023170"/>
    </source>
</evidence>
<keyword evidence="4" id="KW-1003">Cell membrane</keyword>
<dbReference type="PANTHER" id="PTHR42643:SF35">
    <property type="entry name" value="IONOTROPIC RECEPTOR 68A, ISOFORM A"/>
    <property type="match status" value="1"/>
</dbReference>
<evidence type="ECO:0000256" key="3">
    <source>
        <dbReference type="ARBA" id="ARBA00022448"/>
    </source>
</evidence>
<dbReference type="GO" id="GO:0015276">
    <property type="term" value="F:ligand-gated monoatomic ion channel activity"/>
    <property type="evidence" value="ECO:0007669"/>
    <property type="project" value="InterPro"/>
</dbReference>
<feature type="signal peptide" evidence="14">
    <location>
        <begin position="1"/>
        <end position="19"/>
    </location>
</feature>
<dbReference type="InterPro" id="IPR052192">
    <property type="entry name" value="Insect_Ionotropic_Sensory_Rcpt"/>
</dbReference>
<dbReference type="GO" id="GO:0050906">
    <property type="term" value="P:detection of stimulus involved in sensory perception"/>
    <property type="evidence" value="ECO:0007669"/>
    <property type="project" value="UniProtKB-ARBA"/>
</dbReference>
<keyword evidence="14" id="KW-0732">Signal</keyword>
<feature type="transmembrane region" description="Helical" evidence="13">
    <location>
        <begin position="650"/>
        <end position="673"/>
    </location>
</feature>
<evidence type="ECO:0000256" key="14">
    <source>
        <dbReference type="SAM" id="SignalP"/>
    </source>
</evidence>
<evidence type="ECO:0000256" key="10">
    <source>
        <dbReference type="ARBA" id="ARBA00023180"/>
    </source>
</evidence>
<proteinExistence type="inferred from homology"/>
<dbReference type="Gene3D" id="3.40.190.10">
    <property type="entry name" value="Periplasmic binding protein-like II"/>
    <property type="match status" value="1"/>
</dbReference>
<dbReference type="GeneID" id="129802036"/>
<keyword evidence="12" id="KW-0407">Ion channel</keyword>
<keyword evidence="9" id="KW-0675">Receptor</keyword>
<dbReference type="GO" id="GO:0005886">
    <property type="term" value="C:plasma membrane"/>
    <property type="evidence" value="ECO:0007669"/>
    <property type="project" value="UniProtKB-SubCell"/>
</dbReference>
<evidence type="ECO:0000256" key="4">
    <source>
        <dbReference type="ARBA" id="ARBA00022475"/>
    </source>
</evidence>
<dbReference type="AlphaFoldDB" id="A0A8W9BC84"/>
<evidence type="ECO:0000256" key="2">
    <source>
        <dbReference type="ARBA" id="ARBA00008685"/>
    </source>
</evidence>
<dbReference type="KEGG" id="ppap:129802036"/>
<reference evidence="16" key="1">
    <citation type="submission" date="2022-08" db="UniProtKB">
        <authorList>
            <consortium name="EnsemblMetazoa"/>
        </authorList>
    </citation>
    <scope>IDENTIFICATION</scope>
    <source>
        <strain evidence="16">Israel</strain>
    </source>
</reference>
<dbReference type="InterPro" id="IPR001320">
    <property type="entry name" value="Iontro_rcpt_C"/>
</dbReference>
<keyword evidence="6 13" id="KW-1133">Transmembrane helix</keyword>